<dbReference type="EMBL" id="BLXT01007882">
    <property type="protein sequence ID" value="GFO43526.1"/>
    <property type="molecule type" value="Genomic_DNA"/>
</dbReference>
<sequence>MSLQICQYRLSQQAIWTDAVLAGIDIPPVHRPILWNYFRQRISSAGAIFNYNSPMGMGMRWCKHLHKNGPKATQAGFNVYRNQGSGSPYTKCQTDNHCISLTKTGSQETIRKVESVRGYFYRVGHALR</sequence>
<evidence type="ECO:0000313" key="1">
    <source>
        <dbReference type="EMBL" id="GFO43526.1"/>
    </source>
</evidence>
<proteinExistence type="predicted"/>
<reference evidence="1 2" key="1">
    <citation type="journal article" date="2021" name="Elife">
        <title>Chloroplast acquisition without the gene transfer in kleptoplastic sea slugs, Plakobranchus ocellatus.</title>
        <authorList>
            <person name="Maeda T."/>
            <person name="Takahashi S."/>
            <person name="Yoshida T."/>
            <person name="Shimamura S."/>
            <person name="Takaki Y."/>
            <person name="Nagai Y."/>
            <person name="Toyoda A."/>
            <person name="Suzuki Y."/>
            <person name="Arimoto A."/>
            <person name="Ishii H."/>
            <person name="Satoh N."/>
            <person name="Nishiyama T."/>
            <person name="Hasebe M."/>
            <person name="Maruyama T."/>
            <person name="Minagawa J."/>
            <person name="Obokata J."/>
            <person name="Shigenobu S."/>
        </authorList>
    </citation>
    <scope>NUCLEOTIDE SEQUENCE [LARGE SCALE GENOMIC DNA]</scope>
</reference>
<protein>
    <recommendedName>
        <fullName evidence="3">SCP domain-containing protein</fullName>
    </recommendedName>
</protein>
<name>A0AAV4DHA6_9GAST</name>
<dbReference type="Proteomes" id="UP000735302">
    <property type="component" value="Unassembled WGS sequence"/>
</dbReference>
<evidence type="ECO:0000313" key="2">
    <source>
        <dbReference type="Proteomes" id="UP000735302"/>
    </source>
</evidence>
<accession>A0AAV4DHA6</accession>
<gene>
    <name evidence="1" type="ORF">PoB_007003100</name>
</gene>
<organism evidence="1 2">
    <name type="scientific">Plakobranchus ocellatus</name>
    <dbReference type="NCBI Taxonomy" id="259542"/>
    <lineage>
        <taxon>Eukaryota</taxon>
        <taxon>Metazoa</taxon>
        <taxon>Spiralia</taxon>
        <taxon>Lophotrochozoa</taxon>
        <taxon>Mollusca</taxon>
        <taxon>Gastropoda</taxon>
        <taxon>Heterobranchia</taxon>
        <taxon>Euthyneura</taxon>
        <taxon>Panpulmonata</taxon>
        <taxon>Sacoglossa</taxon>
        <taxon>Placobranchoidea</taxon>
        <taxon>Plakobranchidae</taxon>
        <taxon>Plakobranchus</taxon>
    </lineage>
</organism>
<dbReference type="AlphaFoldDB" id="A0AAV4DHA6"/>
<evidence type="ECO:0008006" key="3">
    <source>
        <dbReference type="Google" id="ProtNLM"/>
    </source>
</evidence>
<comment type="caution">
    <text evidence="1">The sequence shown here is derived from an EMBL/GenBank/DDBJ whole genome shotgun (WGS) entry which is preliminary data.</text>
</comment>
<keyword evidence="2" id="KW-1185">Reference proteome</keyword>